<evidence type="ECO:0000313" key="2">
    <source>
        <dbReference type="Proteomes" id="UP001151760"/>
    </source>
</evidence>
<comment type="caution">
    <text evidence="1">The sequence shown here is derived from an EMBL/GenBank/DDBJ whole genome shotgun (WGS) entry which is preliminary data.</text>
</comment>
<proteinExistence type="predicted"/>
<sequence>MLKQVNLAYIGNVMSKWDCGLEAEGKNQNTMLGRLRKRYAATLLLSECNLHRDSIRARLDDIKVANVPVKKMKLPRVGK</sequence>
<evidence type="ECO:0000313" key="1">
    <source>
        <dbReference type="EMBL" id="GJT83223.1"/>
    </source>
</evidence>
<dbReference type="EMBL" id="BQNB010019243">
    <property type="protein sequence ID" value="GJT83223.1"/>
    <property type="molecule type" value="Genomic_DNA"/>
</dbReference>
<name>A0ABQ5H5Q9_9ASTR</name>
<organism evidence="1 2">
    <name type="scientific">Tanacetum coccineum</name>
    <dbReference type="NCBI Taxonomy" id="301880"/>
    <lineage>
        <taxon>Eukaryota</taxon>
        <taxon>Viridiplantae</taxon>
        <taxon>Streptophyta</taxon>
        <taxon>Embryophyta</taxon>
        <taxon>Tracheophyta</taxon>
        <taxon>Spermatophyta</taxon>
        <taxon>Magnoliopsida</taxon>
        <taxon>eudicotyledons</taxon>
        <taxon>Gunneridae</taxon>
        <taxon>Pentapetalae</taxon>
        <taxon>asterids</taxon>
        <taxon>campanulids</taxon>
        <taxon>Asterales</taxon>
        <taxon>Asteraceae</taxon>
        <taxon>Asteroideae</taxon>
        <taxon>Anthemideae</taxon>
        <taxon>Anthemidinae</taxon>
        <taxon>Tanacetum</taxon>
    </lineage>
</organism>
<dbReference type="Proteomes" id="UP001151760">
    <property type="component" value="Unassembled WGS sequence"/>
</dbReference>
<reference evidence="1" key="2">
    <citation type="submission" date="2022-01" db="EMBL/GenBank/DDBJ databases">
        <authorList>
            <person name="Yamashiro T."/>
            <person name="Shiraishi A."/>
            <person name="Satake H."/>
            <person name="Nakayama K."/>
        </authorList>
    </citation>
    <scope>NUCLEOTIDE SEQUENCE</scope>
</reference>
<accession>A0ABQ5H5Q9</accession>
<gene>
    <name evidence="1" type="ORF">Tco_1057565</name>
</gene>
<protein>
    <submittedName>
        <fullName evidence="1">Uncharacterized protein</fullName>
    </submittedName>
</protein>
<keyword evidence="2" id="KW-1185">Reference proteome</keyword>
<reference evidence="1" key="1">
    <citation type="journal article" date="2022" name="Int. J. Mol. Sci.">
        <title>Draft Genome of Tanacetum Coccineum: Genomic Comparison of Closely Related Tanacetum-Family Plants.</title>
        <authorList>
            <person name="Yamashiro T."/>
            <person name="Shiraishi A."/>
            <person name="Nakayama K."/>
            <person name="Satake H."/>
        </authorList>
    </citation>
    <scope>NUCLEOTIDE SEQUENCE</scope>
</reference>